<name>A0A964T5T1_9HYPH</name>
<keyword evidence="12" id="KW-1185">Reference proteome</keyword>
<dbReference type="Gene3D" id="2.40.37.10">
    <property type="entry name" value="Lyase, Ornithine Decarboxylase, Chain A, domain 1"/>
    <property type="match status" value="1"/>
</dbReference>
<evidence type="ECO:0000256" key="8">
    <source>
        <dbReference type="PIRSR" id="PIRSR600821-50"/>
    </source>
</evidence>
<dbReference type="PROSITE" id="PS00395">
    <property type="entry name" value="ALANINE_RACEMASE"/>
    <property type="match status" value="1"/>
</dbReference>
<sequence length="380" mass="39290">MTTAPQEWPRPAPPEALASAHAAGMRLTIDLDALVRNWRRLAGRTAPAECAAVVKADAYGIGVSHAVPPLVSAGCRTFFVALPEEGARLRAFAPEAAIYVLNGFFPDAAALFGGAALRPVLGHRTELEAWAARGGGPAALHVDTGMNRLGFRPEEAEALPADLVARAGIDLVITHMACADEPDHPLNAAQLARFRALPAQLSGVRRSLANSAAIDLGRAYHFDLVRPGIALYGGGCRPGGRSETVVTAEARILQVRAAPAGETVGYGATEKLARDTRIAILSAGYADGYPRSAGRGALPPAAVAIGGRAVPILGRISMDLIAADITGLPSGAIRPGDWAELFGPTIPIDEAAAASGTIAYELLTGLSRRAARRHLGGEGG</sequence>
<evidence type="ECO:0000313" key="12">
    <source>
        <dbReference type="Proteomes" id="UP000773614"/>
    </source>
</evidence>
<feature type="binding site" evidence="7 9">
    <location>
        <position position="148"/>
    </location>
    <ligand>
        <name>substrate</name>
    </ligand>
</feature>
<dbReference type="InterPro" id="IPR011079">
    <property type="entry name" value="Ala_racemase_C"/>
</dbReference>
<accession>A0A964T5T1</accession>
<comment type="caution">
    <text evidence="11">The sequence shown here is derived from an EMBL/GenBank/DDBJ whole genome shotgun (WGS) entry which is preliminary data.</text>
</comment>
<evidence type="ECO:0000256" key="4">
    <source>
        <dbReference type="ARBA" id="ARBA00013089"/>
    </source>
</evidence>
<evidence type="ECO:0000313" key="11">
    <source>
        <dbReference type="EMBL" id="MYZ48422.1"/>
    </source>
</evidence>
<gene>
    <name evidence="11" type="primary">alr</name>
    <name evidence="11" type="ORF">E4O86_11955</name>
</gene>
<evidence type="ECO:0000256" key="7">
    <source>
        <dbReference type="HAMAP-Rule" id="MF_01201"/>
    </source>
</evidence>
<evidence type="ECO:0000256" key="2">
    <source>
        <dbReference type="ARBA" id="ARBA00001933"/>
    </source>
</evidence>
<reference evidence="11" key="1">
    <citation type="submission" date="2019-03" db="EMBL/GenBank/DDBJ databases">
        <title>Afifella sp. nov., isolated from activated sludge.</title>
        <authorList>
            <person name="Li Q."/>
            <person name="Liu Y."/>
        </authorList>
    </citation>
    <scope>NUCLEOTIDE SEQUENCE</scope>
    <source>
        <strain evidence="11">L72</strain>
    </source>
</reference>
<dbReference type="InterPro" id="IPR029066">
    <property type="entry name" value="PLP-binding_barrel"/>
</dbReference>
<dbReference type="OrthoDB" id="9813814at2"/>
<dbReference type="InterPro" id="IPR001608">
    <property type="entry name" value="Ala_racemase_N"/>
</dbReference>
<comment type="catalytic activity">
    <reaction evidence="1 7">
        <text>L-alanine = D-alanine</text>
        <dbReference type="Rhea" id="RHEA:20249"/>
        <dbReference type="ChEBI" id="CHEBI:57416"/>
        <dbReference type="ChEBI" id="CHEBI:57972"/>
        <dbReference type="EC" id="5.1.1.1"/>
    </reaction>
</comment>
<dbReference type="PRINTS" id="PR00992">
    <property type="entry name" value="ALARACEMASE"/>
</dbReference>
<comment type="cofactor">
    <cofactor evidence="2 7 8">
        <name>pyridoxal 5'-phosphate</name>
        <dbReference type="ChEBI" id="CHEBI:597326"/>
    </cofactor>
</comment>
<comment type="similarity">
    <text evidence="3 7">Belongs to the alanine racemase family.</text>
</comment>
<dbReference type="AlphaFoldDB" id="A0A964T5T1"/>
<dbReference type="PANTHER" id="PTHR30511:SF0">
    <property type="entry name" value="ALANINE RACEMASE, CATABOLIC-RELATED"/>
    <property type="match status" value="1"/>
</dbReference>
<keyword evidence="6 7" id="KW-0413">Isomerase</keyword>
<dbReference type="PANTHER" id="PTHR30511">
    <property type="entry name" value="ALANINE RACEMASE"/>
    <property type="match status" value="1"/>
</dbReference>
<feature type="active site" description="Proton acceptor; specific for D-alanine" evidence="7">
    <location>
        <position position="55"/>
    </location>
</feature>
<dbReference type="GO" id="GO:0008784">
    <property type="term" value="F:alanine racemase activity"/>
    <property type="evidence" value="ECO:0007669"/>
    <property type="project" value="UniProtKB-UniRule"/>
</dbReference>
<feature type="active site" description="Proton acceptor; specific for L-alanine" evidence="7">
    <location>
        <position position="266"/>
    </location>
</feature>
<dbReference type="InterPro" id="IPR000821">
    <property type="entry name" value="Ala_racemase"/>
</dbReference>
<dbReference type="HAMAP" id="MF_01201">
    <property type="entry name" value="Ala_racemase"/>
    <property type="match status" value="1"/>
</dbReference>
<feature type="modified residue" description="N6-(pyridoxal phosphate)lysine" evidence="7 8">
    <location>
        <position position="55"/>
    </location>
</feature>
<dbReference type="Gene3D" id="3.20.20.10">
    <property type="entry name" value="Alanine racemase"/>
    <property type="match status" value="1"/>
</dbReference>
<evidence type="ECO:0000256" key="5">
    <source>
        <dbReference type="ARBA" id="ARBA00022898"/>
    </source>
</evidence>
<dbReference type="SUPFAM" id="SSF50621">
    <property type="entry name" value="Alanine racemase C-terminal domain-like"/>
    <property type="match status" value="1"/>
</dbReference>
<dbReference type="Pfam" id="PF00842">
    <property type="entry name" value="Ala_racemase_C"/>
    <property type="match status" value="1"/>
</dbReference>
<dbReference type="CDD" id="cd00430">
    <property type="entry name" value="PLPDE_III_AR"/>
    <property type="match status" value="1"/>
</dbReference>
<dbReference type="InterPro" id="IPR020622">
    <property type="entry name" value="Ala_racemase_pyridoxalP-BS"/>
</dbReference>
<dbReference type="InterPro" id="IPR009006">
    <property type="entry name" value="Ala_racemase/Decarboxylase_C"/>
</dbReference>
<dbReference type="GO" id="GO:0030632">
    <property type="term" value="P:D-alanine biosynthetic process"/>
    <property type="evidence" value="ECO:0007669"/>
    <property type="project" value="UniProtKB-UniRule"/>
</dbReference>
<dbReference type="EMBL" id="SPKJ01000037">
    <property type="protein sequence ID" value="MYZ48422.1"/>
    <property type="molecule type" value="Genomic_DNA"/>
</dbReference>
<dbReference type="GO" id="GO:0005829">
    <property type="term" value="C:cytosol"/>
    <property type="evidence" value="ECO:0007669"/>
    <property type="project" value="TreeGrafter"/>
</dbReference>
<dbReference type="NCBIfam" id="TIGR00492">
    <property type="entry name" value="alr"/>
    <property type="match status" value="1"/>
</dbReference>
<keyword evidence="5 7" id="KW-0663">Pyridoxal phosphate</keyword>
<dbReference type="GO" id="GO:0030170">
    <property type="term" value="F:pyridoxal phosphate binding"/>
    <property type="evidence" value="ECO:0007669"/>
    <property type="project" value="UniProtKB-UniRule"/>
</dbReference>
<evidence type="ECO:0000256" key="6">
    <source>
        <dbReference type="ARBA" id="ARBA00023235"/>
    </source>
</evidence>
<dbReference type="EC" id="5.1.1.1" evidence="4 7"/>
<dbReference type="Pfam" id="PF01168">
    <property type="entry name" value="Ala_racemase_N"/>
    <property type="match status" value="1"/>
</dbReference>
<organism evidence="11 12">
    <name type="scientific">Propylenella binzhouense</name>
    <dbReference type="NCBI Taxonomy" id="2555902"/>
    <lineage>
        <taxon>Bacteria</taxon>
        <taxon>Pseudomonadati</taxon>
        <taxon>Pseudomonadota</taxon>
        <taxon>Alphaproteobacteria</taxon>
        <taxon>Hyphomicrobiales</taxon>
        <taxon>Propylenellaceae</taxon>
        <taxon>Propylenella</taxon>
    </lineage>
</organism>
<dbReference type="SUPFAM" id="SSF51419">
    <property type="entry name" value="PLP-binding barrel"/>
    <property type="match status" value="1"/>
</dbReference>
<evidence type="ECO:0000259" key="10">
    <source>
        <dbReference type="SMART" id="SM01005"/>
    </source>
</evidence>
<evidence type="ECO:0000256" key="9">
    <source>
        <dbReference type="PIRSR" id="PIRSR600821-52"/>
    </source>
</evidence>
<feature type="binding site" evidence="7 9">
    <location>
        <position position="318"/>
    </location>
    <ligand>
        <name>substrate</name>
    </ligand>
</feature>
<proteinExistence type="inferred from homology"/>
<dbReference type="SMART" id="SM01005">
    <property type="entry name" value="Ala_racemase_C"/>
    <property type="match status" value="1"/>
</dbReference>
<comment type="pathway">
    <text evidence="7">Amino-acid biosynthesis; D-alanine biosynthesis; D-alanine from L-alanine: step 1/1.</text>
</comment>
<evidence type="ECO:0000256" key="1">
    <source>
        <dbReference type="ARBA" id="ARBA00000316"/>
    </source>
</evidence>
<comment type="function">
    <text evidence="7">Catalyzes the interconversion of L-alanine and D-alanine. May also act on other amino acids.</text>
</comment>
<feature type="domain" description="Alanine racemase C-terminal" evidence="10">
    <location>
        <begin position="245"/>
        <end position="375"/>
    </location>
</feature>
<protein>
    <recommendedName>
        <fullName evidence="4 7">Alanine racemase</fullName>
        <ecNumber evidence="4 7">5.1.1.1</ecNumber>
    </recommendedName>
</protein>
<evidence type="ECO:0000256" key="3">
    <source>
        <dbReference type="ARBA" id="ARBA00007880"/>
    </source>
</evidence>
<dbReference type="Proteomes" id="UP000773614">
    <property type="component" value="Unassembled WGS sequence"/>
</dbReference>